<evidence type="ECO:0000313" key="3">
    <source>
        <dbReference type="EMBL" id="GIX62269.1"/>
    </source>
</evidence>
<keyword evidence="4" id="KW-1185">Reference proteome</keyword>
<keyword evidence="3" id="KW-0645">Protease</keyword>
<feature type="compositionally biased region" description="Low complexity" evidence="1">
    <location>
        <begin position="463"/>
        <end position="475"/>
    </location>
</feature>
<evidence type="ECO:0000313" key="4">
    <source>
        <dbReference type="Proteomes" id="UP001497744"/>
    </source>
</evidence>
<name>A0AAV4LR52_BABCB</name>
<dbReference type="EMBL" id="BPLF01000001">
    <property type="protein sequence ID" value="GIX62269.1"/>
    <property type="molecule type" value="Genomic_DNA"/>
</dbReference>
<feature type="compositionally biased region" description="Polar residues" evidence="1">
    <location>
        <begin position="233"/>
        <end position="247"/>
    </location>
</feature>
<keyword evidence="2" id="KW-1133">Transmembrane helix</keyword>
<evidence type="ECO:0000256" key="1">
    <source>
        <dbReference type="SAM" id="MobiDB-lite"/>
    </source>
</evidence>
<dbReference type="GO" id="GO:0006508">
    <property type="term" value="P:proteolysis"/>
    <property type="evidence" value="ECO:0007669"/>
    <property type="project" value="UniProtKB-KW"/>
</dbReference>
<keyword evidence="2" id="KW-0472">Membrane</keyword>
<dbReference type="AlphaFoldDB" id="A0AAV4LR52"/>
<feature type="transmembrane region" description="Helical" evidence="2">
    <location>
        <begin position="12"/>
        <end position="32"/>
    </location>
</feature>
<comment type="caution">
    <text evidence="3">The sequence shown here is derived from an EMBL/GenBank/DDBJ whole genome shotgun (WGS) entry which is preliminary data.</text>
</comment>
<keyword evidence="2" id="KW-0812">Transmembrane</keyword>
<reference evidence="3 4" key="1">
    <citation type="submission" date="2021-06" db="EMBL/GenBank/DDBJ databases">
        <title>Genome sequence of Babesia caballi.</title>
        <authorList>
            <person name="Yamagishi J."/>
            <person name="Kidaka T."/>
            <person name="Ochi A."/>
        </authorList>
    </citation>
    <scope>NUCLEOTIDE SEQUENCE [LARGE SCALE GENOMIC DNA]</scope>
    <source>
        <strain evidence="3">USDA-D6B2</strain>
    </source>
</reference>
<dbReference type="GO" id="GO:0008233">
    <property type="term" value="F:peptidase activity"/>
    <property type="evidence" value="ECO:0007669"/>
    <property type="project" value="UniProtKB-KW"/>
</dbReference>
<proteinExistence type="predicted"/>
<dbReference type="RefSeq" id="XP_067714338.1">
    <property type="nucleotide sequence ID" value="XM_067858237.1"/>
</dbReference>
<evidence type="ECO:0000256" key="2">
    <source>
        <dbReference type="SAM" id="Phobius"/>
    </source>
</evidence>
<accession>A0AAV4LR52</accession>
<dbReference type="GeneID" id="94193750"/>
<feature type="region of interest" description="Disordered" evidence="1">
    <location>
        <begin position="233"/>
        <end position="267"/>
    </location>
</feature>
<protein>
    <submittedName>
        <fullName evidence="3">Acid protease</fullName>
    </submittedName>
</protein>
<gene>
    <name evidence="3" type="ORF">BcabD6B2_17040</name>
</gene>
<feature type="transmembrane region" description="Helical" evidence="2">
    <location>
        <begin position="102"/>
        <end position="120"/>
    </location>
</feature>
<organism evidence="3 4">
    <name type="scientific">Babesia caballi</name>
    <dbReference type="NCBI Taxonomy" id="5871"/>
    <lineage>
        <taxon>Eukaryota</taxon>
        <taxon>Sar</taxon>
        <taxon>Alveolata</taxon>
        <taxon>Apicomplexa</taxon>
        <taxon>Aconoidasida</taxon>
        <taxon>Piroplasmida</taxon>
        <taxon>Babesiidae</taxon>
        <taxon>Babesia</taxon>
    </lineage>
</organism>
<sequence length="524" mass="55097">MAPRYGQTLKNGPLMRAMLVFGALMATFAFAAAAKGDVPTLCFAFVSAALPGAVYVQPTQCMVLTNCLVQLLVAAGLTYSHFSTLQRHLWRTVVDWNPLGCAVITVSFVSFLCSVALLVCRSPLGPPEDDGLFTGISSAFVTFDEYNLKNDAGDEEPLFSTRGDVGILISDDIVSRDEALGYIRPTPRRPPASYPPPNNSYRWDWVPPDGDIVAGFTDSSPRRASLEAATVSYGSGNAKSSSPSNEAQRFPSRPPSATRDSPTSAMDRVGLDDMHLELLSPLPQEDADPGNFWADHQGLSGDAPAVDTAVQDEGLFKYGEASLAEPSGLSQPLRDSVGSEGSTNSAIFWGSSSESLTTSVALVTATGTPIRHIIASPTPHLPASAGYDLEQQDAGPVTEEAHTPVAGLRAMPVARADSKLVLNRRELVISSTDSFIWQASSDASVDGDRRPPEDPSGQPGNNVPAIPASSAVASALRHVDATAGASATPKSSPWHDAGTDADGRPPLASPSRTPSRQAPGDGVN</sequence>
<feature type="region of interest" description="Disordered" evidence="1">
    <location>
        <begin position="440"/>
        <end position="524"/>
    </location>
</feature>
<feature type="transmembrane region" description="Helical" evidence="2">
    <location>
        <begin position="63"/>
        <end position="82"/>
    </location>
</feature>
<keyword evidence="3" id="KW-0378">Hydrolase</keyword>
<dbReference type="Proteomes" id="UP001497744">
    <property type="component" value="Unassembled WGS sequence"/>
</dbReference>